<dbReference type="InterPro" id="IPR001128">
    <property type="entry name" value="Cyt_P450"/>
</dbReference>
<keyword evidence="5 8" id="KW-0560">Oxidoreductase</keyword>
<dbReference type="PANTHER" id="PTHR24305:SF96">
    <property type="entry name" value="CYTOCHROME P450 MONOOXYGENASE STCB-RELATED"/>
    <property type="match status" value="1"/>
</dbReference>
<dbReference type="GO" id="GO:0004497">
    <property type="term" value="F:monooxygenase activity"/>
    <property type="evidence" value="ECO:0007669"/>
    <property type="project" value="UniProtKB-KW"/>
</dbReference>
<comment type="cofactor">
    <cofactor evidence="1 7">
        <name>heme</name>
        <dbReference type="ChEBI" id="CHEBI:30413"/>
    </cofactor>
</comment>
<evidence type="ECO:0000256" key="5">
    <source>
        <dbReference type="ARBA" id="ARBA00023002"/>
    </source>
</evidence>
<dbReference type="PROSITE" id="PS00086">
    <property type="entry name" value="CYTOCHROME_P450"/>
    <property type="match status" value="1"/>
</dbReference>
<reference evidence="10 11" key="2">
    <citation type="submission" date="2021-10" db="EMBL/GenBank/DDBJ databases">
        <authorList>
            <person name="Piombo E."/>
        </authorList>
    </citation>
    <scope>NUCLEOTIDE SEQUENCE [LARGE SCALE GENOMIC DNA]</scope>
</reference>
<evidence type="ECO:0000256" key="2">
    <source>
        <dbReference type="ARBA" id="ARBA00010617"/>
    </source>
</evidence>
<keyword evidence="9" id="KW-0472">Membrane</keyword>
<keyword evidence="6 7" id="KW-0408">Iron</keyword>
<keyword evidence="11" id="KW-1185">Reference proteome</keyword>
<sequence length="489" mass="54459">MGLTGTVSLPFLVGALIILTAPYAVFLAIKSPLRSIPGPWYSHFTSIVLKGYILAGRRIHYVDSLHRKYGTVVRLSPDEVAISDLEAFSQIHKIGSGFIKSAWYDKLRFGREPGIFFMRNPHQHAARRRLFARAFSNNSLTTHWEPDIRQKAELAVVKIKEDAQAGSADILKWWTLMATDVIAHLSFGESFRMLESGKQTPYIDAIQAALLCGVVRNELSWIYPILRQLPFERIKNIMNADNVVFDHGAIAVRNMRSARDGLSTANLFSQMLGQADGQEKTEITDIAVRTEAGNLIVAGSDTTAVTLTYLIWAILKQPQLQAALEHEVGDLSPDLTSEELKNAPLLNSVIEETLRLYGAAPGALPRIVPEKGLSVCGYFIPSGVIVSTQAYTLHRDSTVFRDAQKFDGYRFINKSQMTAIQKTAMSPFGAGSRICIGLHLAWMELRLGAALFFRECRGAKLNDEMNDEMMEMDNRFLIAPKGHCCKIQL</sequence>
<reference evidence="11" key="1">
    <citation type="submission" date="2019-06" db="EMBL/GenBank/DDBJ databases">
        <authorList>
            <person name="Broberg M."/>
        </authorList>
    </citation>
    <scope>NUCLEOTIDE SEQUENCE [LARGE SCALE GENOMIC DNA]</scope>
</reference>
<accession>A0A9N9U985</accession>
<dbReference type="CDD" id="cd11059">
    <property type="entry name" value="CYP_fungal"/>
    <property type="match status" value="1"/>
</dbReference>
<dbReference type="Proteomes" id="UP000754883">
    <property type="component" value="Unassembled WGS sequence"/>
</dbReference>
<dbReference type="GO" id="GO:0016705">
    <property type="term" value="F:oxidoreductase activity, acting on paired donors, with incorporation or reduction of molecular oxygen"/>
    <property type="evidence" value="ECO:0007669"/>
    <property type="project" value="InterPro"/>
</dbReference>
<feature type="transmembrane region" description="Helical" evidence="9">
    <location>
        <begin position="6"/>
        <end position="29"/>
    </location>
</feature>
<name>A0A9N9U985_9HYPO</name>
<dbReference type="InterPro" id="IPR002401">
    <property type="entry name" value="Cyt_P450_E_grp-I"/>
</dbReference>
<keyword evidence="9" id="KW-1133">Transmembrane helix</keyword>
<dbReference type="InterPro" id="IPR050121">
    <property type="entry name" value="Cytochrome_P450_monoxygenase"/>
</dbReference>
<evidence type="ECO:0000256" key="4">
    <source>
        <dbReference type="ARBA" id="ARBA00022723"/>
    </source>
</evidence>
<evidence type="ECO:0000256" key="6">
    <source>
        <dbReference type="ARBA" id="ARBA00023004"/>
    </source>
</evidence>
<dbReference type="Pfam" id="PF00067">
    <property type="entry name" value="p450"/>
    <property type="match status" value="1"/>
</dbReference>
<keyword evidence="8" id="KW-0503">Monooxygenase</keyword>
<dbReference type="InterPro" id="IPR017972">
    <property type="entry name" value="Cyt_P450_CS"/>
</dbReference>
<dbReference type="EMBL" id="CABFNO020001387">
    <property type="protein sequence ID" value="CAG9984581.1"/>
    <property type="molecule type" value="Genomic_DNA"/>
</dbReference>
<proteinExistence type="inferred from homology"/>
<evidence type="ECO:0000256" key="7">
    <source>
        <dbReference type="PIRSR" id="PIRSR602401-1"/>
    </source>
</evidence>
<dbReference type="InterPro" id="IPR036396">
    <property type="entry name" value="Cyt_P450_sf"/>
</dbReference>
<dbReference type="PRINTS" id="PR00463">
    <property type="entry name" value="EP450I"/>
</dbReference>
<dbReference type="GO" id="GO:0005506">
    <property type="term" value="F:iron ion binding"/>
    <property type="evidence" value="ECO:0007669"/>
    <property type="project" value="InterPro"/>
</dbReference>
<dbReference type="OrthoDB" id="1470350at2759"/>
<keyword evidence="4 7" id="KW-0479">Metal-binding</keyword>
<dbReference type="AlphaFoldDB" id="A0A9N9U985"/>
<dbReference type="Gene3D" id="1.10.630.10">
    <property type="entry name" value="Cytochrome P450"/>
    <property type="match status" value="1"/>
</dbReference>
<evidence type="ECO:0000256" key="1">
    <source>
        <dbReference type="ARBA" id="ARBA00001971"/>
    </source>
</evidence>
<protein>
    <submittedName>
        <fullName evidence="10">Uncharacterized protein</fullName>
    </submittedName>
</protein>
<evidence type="ECO:0000313" key="10">
    <source>
        <dbReference type="EMBL" id="CAG9984581.1"/>
    </source>
</evidence>
<keyword evidence="3 7" id="KW-0349">Heme</keyword>
<dbReference type="PANTHER" id="PTHR24305">
    <property type="entry name" value="CYTOCHROME P450"/>
    <property type="match status" value="1"/>
</dbReference>
<feature type="binding site" description="axial binding residue" evidence="7">
    <location>
        <position position="435"/>
    </location>
    <ligand>
        <name>heme</name>
        <dbReference type="ChEBI" id="CHEBI:30413"/>
    </ligand>
    <ligandPart>
        <name>Fe</name>
        <dbReference type="ChEBI" id="CHEBI:18248"/>
    </ligandPart>
</feature>
<dbReference type="SUPFAM" id="SSF48264">
    <property type="entry name" value="Cytochrome P450"/>
    <property type="match status" value="1"/>
</dbReference>
<evidence type="ECO:0000313" key="11">
    <source>
        <dbReference type="Proteomes" id="UP000754883"/>
    </source>
</evidence>
<evidence type="ECO:0000256" key="8">
    <source>
        <dbReference type="RuleBase" id="RU000461"/>
    </source>
</evidence>
<dbReference type="PRINTS" id="PR00385">
    <property type="entry name" value="P450"/>
</dbReference>
<evidence type="ECO:0000256" key="3">
    <source>
        <dbReference type="ARBA" id="ARBA00022617"/>
    </source>
</evidence>
<dbReference type="GO" id="GO:0020037">
    <property type="term" value="F:heme binding"/>
    <property type="evidence" value="ECO:0007669"/>
    <property type="project" value="InterPro"/>
</dbReference>
<comment type="similarity">
    <text evidence="2 8">Belongs to the cytochrome P450 family.</text>
</comment>
<keyword evidence="9" id="KW-0812">Transmembrane</keyword>
<evidence type="ECO:0000256" key="9">
    <source>
        <dbReference type="SAM" id="Phobius"/>
    </source>
</evidence>
<gene>
    <name evidence="10" type="ORF">CBYS24578_00012306</name>
</gene>
<organism evidence="10 11">
    <name type="scientific">Clonostachys byssicola</name>
    <dbReference type="NCBI Taxonomy" id="160290"/>
    <lineage>
        <taxon>Eukaryota</taxon>
        <taxon>Fungi</taxon>
        <taxon>Dikarya</taxon>
        <taxon>Ascomycota</taxon>
        <taxon>Pezizomycotina</taxon>
        <taxon>Sordariomycetes</taxon>
        <taxon>Hypocreomycetidae</taxon>
        <taxon>Hypocreales</taxon>
        <taxon>Bionectriaceae</taxon>
        <taxon>Clonostachys</taxon>
    </lineage>
</organism>
<comment type="caution">
    <text evidence="10">The sequence shown here is derived from an EMBL/GenBank/DDBJ whole genome shotgun (WGS) entry which is preliminary data.</text>
</comment>